<accession>A0A0D0BCS5</accession>
<organism evidence="1 2">
    <name type="scientific">Suillus luteus UH-Slu-Lm8-n1</name>
    <dbReference type="NCBI Taxonomy" id="930992"/>
    <lineage>
        <taxon>Eukaryota</taxon>
        <taxon>Fungi</taxon>
        <taxon>Dikarya</taxon>
        <taxon>Basidiomycota</taxon>
        <taxon>Agaricomycotina</taxon>
        <taxon>Agaricomycetes</taxon>
        <taxon>Agaricomycetidae</taxon>
        <taxon>Boletales</taxon>
        <taxon>Suillineae</taxon>
        <taxon>Suillaceae</taxon>
        <taxon>Suillus</taxon>
    </lineage>
</organism>
<dbReference type="HOGENOM" id="CLU_1964909_0_0_1"/>
<proteinExistence type="predicted"/>
<dbReference type="AlphaFoldDB" id="A0A0D0BCS5"/>
<reference evidence="1 2" key="1">
    <citation type="submission" date="2014-04" db="EMBL/GenBank/DDBJ databases">
        <authorList>
            <consortium name="DOE Joint Genome Institute"/>
            <person name="Kuo A."/>
            <person name="Ruytinx J."/>
            <person name="Rineau F."/>
            <person name="Colpaert J."/>
            <person name="Kohler A."/>
            <person name="Nagy L.G."/>
            <person name="Floudas D."/>
            <person name="Copeland A."/>
            <person name="Barry K.W."/>
            <person name="Cichocki N."/>
            <person name="Veneault-Fourrey C."/>
            <person name="LaButti K."/>
            <person name="Lindquist E.A."/>
            <person name="Lipzen A."/>
            <person name="Lundell T."/>
            <person name="Morin E."/>
            <person name="Murat C."/>
            <person name="Sun H."/>
            <person name="Tunlid A."/>
            <person name="Henrissat B."/>
            <person name="Grigoriev I.V."/>
            <person name="Hibbett D.S."/>
            <person name="Martin F."/>
            <person name="Nordberg H.P."/>
            <person name="Cantor M.N."/>
            <person name="Hua S.X."/>
        </authorList>
    </citation>
    <scope>NUCLEOTIDE SEQUENCE [LARGE SCALE GENOMIC DNA]</scope>
    <source>
        <strain evidence="1 2">UH-Slu-Lm8-n1</strain>
    </source>
</reference>
<dbReference type="OrthoDB" id="2683102at2759"/>
<sequence>SSLSTFHAECLDDIKEVLLHVTGFETHFDRLVLLQWLNSTKDDAPVTQIVQLTGQAGNYDHYAPVVVAQIPPFEIRSSLLGHSLVRRETGFSSPPIRSNFGRSRSPTTAGFGCESCWWPWLMRSSSRR</sequence>
<dbReference type="InParanoid" id="A0A0D0BCS5"/>
<evidence type="ECO:0000313" key="2">
    <source>
        <dbReference type="Proteomes" id="UP000054485"/>
    </source>
</evidence>
<reference evidence="2" key="2">
    <citation type="submission" date="2015-01" db="EMBL/GenBank/DDBJ databases">
        <title>Evolutionary Origins and Diversification of the Mycorrhizal Mutualists.</title>
        <authorList>
            <consortium name="DOE Joint Genome Institute"/>
            <consortium name="Mycorrhizal Genomics Consortium"/>
            <person name="Kohler A."/>
            <person name="Kuo A."/>
            <person name="Nagy L.G."/>
            <person name="Floudas D."/>
            <person name="Copeland A."/>
            <person name="Barry K.W."/>
            <person name="Cichocki N."/>
            <person name="Veneault-Fourrey C."/>
            <person name="LaButti K."/>
            <person name="Lindquist E.A."/>
            <person name="Lipzen A."/>
            <person name="Lundell T."/>
            <person name="Morin E."/>
            <person name="Murat C."/>
            <person name="Riley R."/>
            <person name="Ohm R."/>
            <person name="Sun H."/>
            <person name="Tunlid A."/>
            <person name="Henrissat B."/>
            <person name="Grigoriev I.V."/>
            <person name="Hibbett D.S."/>
            <person name="Martin F."/>
        </authorList>
    </citation>
    <scope>NUCLEOTIDE SEQUENCE [LARGE SCALE GENOMIC DNA]</scope>
    <source>
        <strain evidence="2">UH-Slu-Lm8-n1</strain>
    </source>
</reference>
<name>A0A0D0BCS5_9AGAM</name>
<protein>
    <submittedName>
        <fullName evidence="1">Uncharacterized protein</fullName>
    </submittedName>
</protein>
<evidence type="ECO:0000313" key="1">
    <source>
        <dbReference type="EMBL" id="KIK47579.1"/>
    </source>
</evidence>
<gene>
    <name evidence="1" type="ORF">CY34DRAFT_208777</name>
</gene>
<dbReference type="Proteomes" id="UP000054485">
    <property type="component" value="Unassembled WGS sequence"/>
</dbReference>
<dbReference type="EMBL" id="KN835145">
    <property type="protein sequence ID" value="KIK47579.1"/>
    <property type="molecule type" value="Genomic_DNA"/>
</dbReference>
<keyword evidence="2" id="KW-1185">Reference proteome</keyword>
<feature type="non-terminal residue" evidence="1">
    <location>
        <position position="1"/>
    </location>
</feature>